<sequence length="134" mass="14857">MTGHVPGLVMLIGETIKARDSINIAMFQQGYFCSTRCSNFNSRLMVYHSQGPKPEETTTTSLGGAGSIFDAKPSGQTSSTSKVSTNKCKNYAIVAGLVEEEEENRVKDKREKDRRDQLSLLALLPYYSQLPFLE</sequence>
<keyword evidence="3" id="KW-1185">Reference proteome</keyword>
<proteinExistence type="predicted"/>
<evidence type="ECO:0000313" key="2">
    <source>
        <dbReference type="EMBL" id="KAL2530522.1"/>
    </source>
</evidence>
<dbReference type="AlphaFoldDB" id="A0ABD1UZN5"/>
<gene>
    <name evidence="2" type="ORF">Fot_23123</name>
</gene>
<feature type="region of interest" description="Disordered" evidence="1">
    <location>
        <begin position="51"/>
        <end position="84"/>
    </location>
</feature>
<comment type="caution">
    <text evidence="2">The sequence shown here is derived from an EMBL/GenBank/DDBJ whole genome shotgun (WGS) entry which is preliminary data.</text>
</comment>
<evidence type="ECO:0000256" key="1">
    <source>
        <dbReference type="SAM" id="MobiDB-lite"/>
    </source>
</evidence>
<organism evidence="2 3">
    <name type="scientific">Forsythia ovata</name>
    <dbReference type="NCBI Taxonomy" id="205694"/>
    <lineage>
        <taxon>Eukaryota</taxon>
        <taxon>Viridiplantae</taxon>
        <taxon>Streptophyta</taxon>
        <taxon>Embryophyta</taxon>
        <taxon>Tracheophyta</taxon>
        <taxon>Spermatophyta</taxon>
        <taxon>Magnoliopsida</taxon>
        <taxon>eudicotyledons</taxon>
        <taxon>Gunneridae</taxon>
        <taxon>Pentapetalae</taxon>
        <taxon>asterids</taxon>
        <taxon>lamiids</taxon>
        <taxon>Lamiales</taxon>
        <taxon>Oleaceae</taxon>
        <taxon>Forsythieae</taxon>
        <taxon>Forsythia</taxon>
    </lineage>
</organism>
<evidence type="ECO:0008006" key="4">
    <source>
        <dbReference type="Google" id="ProtNLM"/>
    </source>
</evidence>
<dbReference type="EMBL" id="JBFOLJ010000006">
    <property type="protein sequence ID" value="KAL2530522.1"/>
    <property type="molecule type" value="Genomic_DNA"/>
</dbReference>
<name>A0ABD1UZN5_9LAMI</name>
<feature type="compositionally biased region" description="Polar residues" evidence="1">
    <location>
        <begin position="74"/>
        <end position="84"/>
    </location>
</feature>
<dbReference type="Proteomes" id="UP001604277">
    <property type="component" value="Unassembled WGS sequence"/>
</dbReference>
<reference evidence="3" key="1">
    <citation type="submission" date="2024-07" db="EMBL/GenBank/DDBJ databases">
        <title>Two chromosome-level genome assemblies of Korean endemic species Abeliophyllum distichum and Forsythia ovata (Oleaceae).</title>
        <authorList>
            <person name="Jang H."/>
        </authorList>
    </citation>
    <scope>NUCLEOTIDE SEQUENCE [LARGE SCALE GENOMIC DNA]</scope>
</reference>
<protein>
    <recommendedName>
        <fullName evidence="4">FLZ-type domain-containing protein</fullName>
    </recommendedName>
</protein>
<evidence type="ECO:0000313" key="3">
    <source>
        <dbReference type="Proteomes" id="UP001604277"/>
    </source>
</evidence>
<accession>A0ABD1UZN5</accession>